<protein>
    <recommendedName>
        <fullName evidence="15 16">Type III pantothenate kinase</fullName>
        <ecNumber evidence="6 16">2.7.1.33</ecNumber>
    </recommendedName>
    <alternativeName>
        <fullName evidence="16">PanK-III</fullName>
    </alternativeName>
    <alternativeName>
        <fullName evidence="16">Pantothenic acid kinase</fullName>
    </alternativeName>
</protein>
<evidence type="ECO:0000256" key="2">
    <source>
        <dbReference type="ARBA" id="ARBA00001958"/>
    </source>
</evidence>
<reference evidence="18" key="1">
    <citation type="submission" date="2018-12" db="EMBL/GenBank/DDBJ databases">
        <title>Bacillus chawlae sp. nov., Bacillus glennii sp. nov., and Bacillus saganii sp. nov. Isolated from the Vehicle Assembly Building at Kennedy Space Center where the Viking Spacecraft were Assembled.</title>
        <authorList>
            <person name="Seuylemezian A."/>
            <person name="Vaishampayan P."/>
        </authorList>
    </citation>
    <scope>NUCLEOTIDE SEQUENCE [LARGE SCALE GENOMIC DNA]</scope>
    <source>
        <strain evidence="18">DSM 13966</strain>
    </source>
</reference>
<dbReference type="InterPro" id="IPR004619">
    <property type="entry name" value="Type_III_PanK"/>
</dbReference>
<dbReference type="GO" id="GO:0046872">
    <property type="term" value="F:metal ion binding"/>
    <property type="evidence" value="ECO:0007669"/>
    <property type="project" value="UniProtKB-KW"/>
</dbReference>
<comment type="cofactor">
    <cofactor evidence="2">
        <name>K(+)</name>
        <dbReference type="ChEBI" id="CHEBI:29103"/>
    </cofactor>
</comment>
<evidence type="ECO:0000256" key="16">
    <source>
        <dbReference type="HAMAP-Rule" id="MF_01274"/>
    </source>
</evidence>
<evidence type="ECO:0000256" key="7">
    <source>
        <dbReference type="ARBA" id="ARBA00022490"/>
    </source>
</evidence>
<comment type="cofactor">
    <cofactor evidence="16">
        <name>NH4(+)</name>
        <dbReference type="ChEBI" id="CHEBI:28938"/>
    </cofactor>
    <cofactor evidence="16">
        <name>K(+)</name>
        <dbReference type="ChEBI" id="CHEBI:29103"/>
    </cofactor>
    <text evidence="16">A monovalent cation. Ammonium or potassium.</text>
</comment>
<dbReference type="AlphaFoldDB" id="A0A3R9EY08"/>
<evidence type="ECO:0000256" key="14">
    <source>
        <dbReference type="ARBA" id="ARBA00038036"/>
    </source>
</evidence>
<comment type="caution">
    <text evidence="17">The sequence shown here is derived from an EMBL/GenBank/DDBJ whole genome shotgun (WGS) entry which is preliminary data.</text>
</comment>
<name>A0A3R9EY08_9BACI</name>
<evidence type="ECO:0000256" key="6">
    <source>
        <dbReference type="ARBA" id="ARBA00012102"/>
    </source>
</evidence>
<dbReference type="STRING" id="285983.UB32_05650"/>
<evidence type="ECO:0000256" key="13">
    <source>
        <dbReference type="ARBA" id="ARBA00022993"/>
    </source>
</evidence>
<evidence type="ECO:0000256" key="10">
    <source>
        <dbReference type="ARBA" id="ARBA00022777"/>
    </source>
</evidence>
<feature type="binding site" evidence="16">
    <location>
        <position position="191"/>
    </location>
    <ligand>
        <name>substrate</name>
    </ligand>
</feature>
<dbReference type="NCBIfam" id="TIGR00671">
    <property type="entry name" value="baf"/>
    <property type="match status" value="1"/>
</dbReference>
<keyword evidence="12 16" id="KW-0630">Potassium</keyword>
<keyword evidence="11 16" id="KW-0067">ATP-binding</keyword>
<dbReference type="EC" id="2.7.1.33" evidence="6 16"/>
<dbReference type="PANTHER" id="PTHR34265:SF1">
    <property type="entry name" value="TYPE III PANTOTHENATE KINASE"/>
    <property type="match status" value="1"/>
</dbReference>
<feature type="binding site" evidence="16">
    <location>
        <begin position="13"/>
        <end position="20"/>
    </location>
    <ligand>
        <name>ATP</name>
        <dbReference type="ChEBI" id="CHEBI:30616"/>
    </ligand>
</feature>
<evidence type="ECO:0000256" key="15">
    <source>
        <dbReference type="ARBA" id="ARBA00040883"/>
    </source>
</evidence>
<evidence type="ECO:0000256" key="9">
    <source>
        <dbReference type="ARBA" id="ARBA00022741"/>
    </source>
</evidence>
<keyword evidence="9 16" id="KW-0547">Nucleotide-binding</keyword>
<dbReference type="SUPFAM" id="SSF53067">
    <property type="entry name" value="Actin-like ATPase domain"/>
    <property type="match status" value="2"/>
</dbReference>
<dbReference type="EMBL" id="RSFW01000023">
    <property type="protein sequence ID" value="RSD24485.1"/>
    <property type="molecule type" value="Genomic_DNA"/>
</dbReference>
<evidence type="ECO:0000256" key="5">
    <source>
        <dbReference type="ARBA" id="ARBA00011738"/>
    </source>
</evidence>
<comment type="pathway">
    <text evidence="4 16">Cofactor biosynthesis; coenzyme A biosynthesis; CoA from (R)-pantothenate: step 1/5.</text>
</comment>
<evidence type="ECO:0000256" key="4">
    <source>
        <dbReference type="ARBA" id="ARBA00005225"/>
    </source>
</evidence>
<evidence type="ECO:0000256" key="11">
    <source>
        <dbReference type="ARBA" id="ARBA00022840"/>
    </source>
</evidence>
<dbReference type="CDD" id="cd24015">
    <property type="entry name" value="ASKHA_NBD_PanK-III"/>
    <property type="match status" value="1"/>
</dbReference>
<keyword evidence="10 16" id="KW-0418">Kinase</keyword>
<keyword evidence="16" id="KW-0479">Metal-binding</keyword>
<dbReference type="Pfam" id="PF03309">
    <property type="entry name" value="Pan_kinase"/>
    <property type="match status" value="1"/>
</dbReference>
<evidence type="ECO:0000256" key="1">
    <source>
        <dbReference type="ARBA" id="ARBA00001206"/>
    </source>
</evidence>
<feature type="active site" description="Proton acceptor" evidence="16">
    <location>
        <position position="116"/>
    </location>
</feature>
<comment type="similarity">
    <text evidence="14 16">Belongs to the type III pantothenate kinase family.</text>
</comment>
<feature type="binding site" evidence="16">
    <location>
        <position position="139"/>
    </location>
    <ligand>
        <name>ATP</name>
        <dbReference type="ChEBI" id="CHEBI:30616"/>
    </ligand>
</feature>
<dbReference type="InterPro" id="IPR043129">
    <property type="entry name" value="ATPase_NBD"/>
</dbReference>
<comment type="subcellular location">
    <subcellularLocation>
        <location evidence="3 16">Cytoplasm</location>
    </subcellularLocation>
</comment>
<sequence>MNKLVSSLIFVFDVGNTNIVLGVYDQEELKHHWRIETNRHRTEDEFGMIVKNLFDHVQLSFSDIDGIIISSVVPPIMFSLERMCQKYFHLKPLVVGPGIKTGLNIKYENPREVGADRIVNAVAAIHEYGSPLIIVDFGTATTYCYINDQNQYMGGAIAPGIGISTEALYSRAAKLPRIEISRPDDVIGKNTVSAMQAGILYGYVGQVEGIVKRMKDKSTVTPKVIATGGLASLIAQESNVIDVVDPFLTLKGLQLIYKRNMDKNI</sequence>
<dbReference type="OrthoDB" id="9804707at2"/>
<gene>
    <name evidence="16" type="primary">coaX</name>
    <name evidence="17" type="ORF">EJA10_18970</name>
</gene>
<dbReference type="UniPathway" id="UPA00241">
    <property type="reaction ID" value="UER00352"/>
</dbReference>
<dbReference type="GO" id="GO:0015937">
    <property type="term" value="P:coenzyme A biosynthetic process"/>
    <property type="evidence" value="ECO:0007669"/>
    <property type="project" value="UniProtKB-UniRule"/>
</dbReference>
<accession>A0A3R9EY08</accession>
<comment type="catalytic activity">
    <reaction evidence="1 16">
        <text>(R)-pantothenate + ATP = (R)-4'-phosphopantothenate + ADP + H(+)</text>
        <dbReference type="Rhea" id="RHEA:16373"/>
        <dbReference type="ChEBI" id="CHEBI:10986"/>
        <dbReference type="ChEBI" id="CHEBI:15378"/>
        <dbReference type="ChEBI" id="CHEBI:29032"/>
        <dbReference type="ChEBI" id="CHEBI:30616"/>
        <dbReference type="ChEBI" id="CHEBI:456216"/>
        <dbReference type="EC" id="2.7.1.33"/>
    </reaction>
</comment>
<feature type="binding site" evidence="16">
    <location>
        <begin position="114"/>
        <end position="117"/>
    </location>
    <ligand>
        <name>substrate</name>
    </ligand>
</feature>
<dbReference type="Proteomes" id="UP000279911">
    <property type="component" value="Unassembled WGS sequence"/>
</dbReference>
<comment type="function">
    <text evidence="16">Catalyzes the phosphorylation of pantothenate (Pan), the first step in CoA biosynthesis.</text>
</comment>
<dbReference type="GO" id="GO:0005524">
    <property type="term" value="F:ATP binding"/>
    <property type="evidence" value="ECO:0007669"/>
    <property type="project" value="UniProtKB-UniRule"/>
</dbReference>
<keyword evidence="13 16" id="KW-0173">Coenzyme A biosynthesis</keyword>
<evidence type="ECO:0000313" key="17">
    <source>
        <dbReference type="EMBL" id="RSD24485.1"/>
    </source>
</evidence>
<dbReference type="NCBIfam" id="NF009843">
    <property type="entry name" value="PRK13318.1-1"/>
    <property type="match status" value="1"/>
</dbReference>
<dbReference type="NCBIfam" id="NF009847">
    <property type="entry name" value="PRK13318.1-5"/>
    <property type="match status" value="1"/>
</dbReference>
<evidence type="ECO:0000256" key="3">
    <source>
        <dbReference type="ARBA" id="ARBA00004496"/>
    </source>
</evidence>
<dbReference type="Gene3D" id="3.30.420.40">
    <property type="match status" value="2"/>
</dbReference>
<organism evidence="17 18">
    <name type="scientific">Mesobacillus subterraneus</name>
    <dbReference type="NCBI Taxonomy" id="285983"/>
    <lineage>
        <taxon>Bacteria</taxon>
        <taxon>Bacillati</taxon>
        <taxon>Bacillota</taxon>
        <taxon>Bacilli</taxon>
        <taxon>Bacillales</taxon>
        <taxon>Bacillaceae</taxon>
        <taxon>Mesobacillus</taxon>
    </lineage>
</organism>
<dbReference type="PANTHER" id="PTHR34265">
    <property type="entry name" value="TYPE III PANTOTHENATE KINASE"/>
    <property type="match status" value="1"/>
</dbReference>
<dbReference type="GO" id="GO:0004594">
    <property type="term" value="F:pantothenate kinase activity"/>
    <property type="evidence" value="ECO:0007669"/>
    <property type="project" value="UniProtKB-UniRule"/>
</dbReference>
<evidence type="ECO:0000313" key="18">
    <source>
        <dbReference type="Proteomes" id="UP000279911"/>
    </source>
</evidence>
<comment type="subunit">
    <text evidence="5 16">Homodimer.</text>
</comment>
<dbReference type="NCBIfam" id="NF009855">
    <property type="entry name" value="PRK13321.1"/>
    <property type="match status" value="1"/>
</dbReference>
<dbReference type="HAMAP" id="MF_01274">
    <property type="entry name" value="Pantothen_kinase_3"/>
    <property type="match status" value="1"/>
</dbReference>
<proteinExistence type="inferred from homology"/>
<dbReference type="GO" id="GO:0005737">
    <property type="term" value="C:cytoplasm"/>
    <property type="evidence" value="ECO:0007669"/>
    <property type="project" value="UniProtKB-SubCell"/>
</dbReference>
<feature type="binding site" evidence="16">
    <location>
        <position position="107"/>
    </location>
    <ligand>
        <name>substrate</name>
    </ligand>
</feature>
<feature type="binding site" evidence="16">
    <location>
        <position position="136"/>
    </location>
    <ligand>
        <name>K(+)</name>
        <dbReference type="ChEBI" id="CHEBI:29103"/>
    </ligand>
</feature>
<keyword evidence="8 16" id="KW-0808">Transferase</keyword>
<evidence type="ECO:0000256" key="8">
    <source>
        <dbReference type="ARBA" id="ARBA00022679"/>
    </source>
</evidence>
<evidence type="ECO:0000256" key="12">
    <source>
        <dbReference type="ARBA" id="ARBA00022958"/>
    </source>
</evidence>
<dbReference type="NCBIfam" id="NF009848">
    <property type="entry name" value="PRK13318.1-6"/>
    <property type="match status" value="1"/>
</dbReference>
<keyword evidence="7 16" id="KW-0963">Cytoplasm</keyword>